<keyword evidence="1" id="KW-0805">Transcription regulation</keyword>
<gene>
    <name evidence="6" type="ORF">EXE25_13070</name>
</gene>
<evidence type="ECO:0000313" key="7">
    <source>
        <dbReference type="Proteomes" id="UP000293483"/>
    </source>
</evidence>
<evidence type="ECO:0000256" key="3">
    <source>
        <dbReference type="ARBA" id="ARBA00023163"/>
    </source>
</evidence>
<accession>A0A4Q7ARA5</accession>
<dbReference type="Pfam" id="PF00440">
    <property type="entry name" value="TetR_N"/>
    <property type="match status" value="1"/>
</dbReference>
<dbReference type="InterPro" id="IPR036271">
    <property type="entry name" value="Tet_transcr_reg_TetR-rel_C_sf"/>
</dbReference>
<keyword evidence="3" id="KW-0804">Transcription</keyword>
<dbReference type="Pfam" id="PF09209">
    <property type="entry name" value="CecR_C"/>
    <property type="match status" value="1"/>
</dbReference>
<evidence type="ECO:0000313" key="6">
    <source>
        <dbReference type="EMBL" id="RZG65767.1"/>
    </source>
</evidence>
<feature type="domain" description="HTH tetR-type" evidence="5">
    <location>
        <begin position="10"/>
        <end position="70"/>
    </location>
</feature>
<dbReference type="Proteomes" id="UP000293483">
    <property type="component" value="Unassembled WGS sequence"/>
</dbReference>
<dbReference type="SUPFAM" id="SSF46689">
    <property type="entry name" value="Homeodomain-like"/>
    <property type="match status" value="1"/>
</dbReference>
<name>A0A4Q7ARA5_9GAMM</name>
<dbReference type="RefSeq" id="WP_130146995.1">
    <property type="nucleotide sequence ID" value="NZ_SGSU01000014.1"/>
</dbReference>
<organism evidence="6 7">
    <name type="scientific">Acinetobacter bouvetii</name>
    <dbReference type="NCBI Taxonomy" id="202951"/>
    <lineage>
        <taxon>Bacteria</taxon>
        <taxon>Pseudomonadati</taxon>
        <taxon>Pseudomonadota</taxon>
        <taxon>Gammaproteobacteria</taxon>
        <taxon>Moraxellales</taxon>
        <taxon>Moraxellaceae</taxon>
        <taxon>Acinetobacter</taxon>
    </lineage>
</organism>
<keyword evidence="2 4" id="KW-0238">DNA-binding</keyword>
<evidence type="ECO:0000256" key="4">
    <source>
        <dbReference type="PROSITE-ProRule" id="PRU00335"/>
    </source>
</evidence>
<dbReference type="GO" id="GO:0000976">
    <property type="term" value="F:transcription cis-regulatory region binding"/>
    <property type="evidence" value="ECO:0007669"/>
    <property type="project" value="TreeGrafter"/>
</dbReference>
<dbReference type="InterPro" id="IPR050109">
    <property type="entry name" value="HTH-type_TetR-like_transc_reg"/>
</dbReference>
<dbReference type="PANTHER" id="PTHR30055">
    <property type="entry name" value="HTH-TYPE TRANSCRIPTIONAL REGULATOR RUTR"/>
    <property type="match status" value="1"/>
</dbReference>
<reference evidence="6 7" key="1">
    <citation type="submission" date="2019-02" db="EMBL/GenBank/DDBJ databases">
        <title>The Batch Genome Submission of Acinetobacter spp. strains.</title>
        <authorList>
            <person name="Qin J."/>
            <person name="Hu Y."/>
            <person name="Ye H."/>
            <person name="Wei L."/>
            <person name="Feng Y."/>
            <person name="Zong Z."/>
        </authorList>
    </citation>
    <scope>NUCLEOTIDE SEQUENCE [LARGE SCALE GENOMIC DNA]</scope>
    <source>
        <strain evidence="6 7">WCHABo060081</strain>
    </source>
</reference>
<evidence type="ECO:0000259" key="5">
    <source>
        <dbReference type="PROSITE" id="PS50977"/>
    </source>
</evidence>
<dbReference type="EMBL" id="SGSU01000014">
    <property type="protein sequence ID" value="RZG65767.1"/>
    <property type="molecule type" value="Genomic_DNA"/>
</dbReference>
<dbReference type="InterPro" id="IPR009057">
    <property type="entry name" value="Homeodomain-like_sf"/>
</dbReference>
<dbReference type="InterPro" id="IPR015292">
    <property type="entry name" value="Tscrpt_reg_YbiH_C"/>
</dbReference>
<evidence type="ECO:0000256" key="1">
    <source>
        <dbReference type="ARBA" id="ARBA00023015"/>
    </source>
</evidence>
<dbReference type="Gene3D" id="1.10.357.10">
    <property type="entry name" value="Tetracycline Repressor, domain 2"/>
    <property type="match status" value="1"/>
</dbReference>
<protein>
    <submittedName>
        <fullName evidence="6">TetR/AcrR family transcriptional regulator</fullName>
    </submittedName>
</protein>
<dbReference type="InterPro" id="IPR001647">
    <property type="entry name" value="HTH_TetR"/>
</dbReference>
<dbReference type="AlphaFoldDB" id="A0A4Q7ARA5"/>
<dbReference type="STRING" id="202951.GCA_001485025_00663"/>
<proteinExistence type="predicted"/>
<dbReference type="SUPFAM" id="SSF48498">
    <property type="entry name" value="Tetracyclin repressor-like, C-terminal domain"/>
    <property type="match status" value="1"/>
</dbReference>
<comment type="caution">
    <text evidence="6">The sequence shown here is derived from an EMBL/GenBank/DDBJ whole genome shotgun (WGS) entry which is preliminary data.</text>
</comment>
<feature type="DNA-binding region" description="H-T-H motif" evidence="4">
    <location>
        <begin position="33"/>
        <end position="52"/>
    </location>
</feature>
<dbReference type="GO" id="GO:0003700">
    <property type="term" value="F:DNA-binding transcription factor activity"/>
    <property type="evidence" value="ECO:0007669"/>
    <property type="project" value="TreeGrafter"/>
</dbReference>
<evidence type="ECO:0000256" key="2">
    <source>
        <dbReference type="ARBA" id="ARBA00023125"/>
    </source>
</evidence>
<sequence length="210" mass="23133">MHRLRRSDGDVTKKKILQSAAELIAQHGFAMTSNKAIAEAADVDLASINYHFKGRDGLYQAILTEAHRQYFDEQDLIDLVASNLSPEDKLGMFFEKLVVKLLSGNTWYSQVLMRELLASSAQLNQFIEQDGARKFVLVRQMISDASGLPVDHPQLLPCILSVLAPCFMLILAGSNPSSPLHSVSNMDAHDLAMHLKAFSLAGLKAIRGQA</sequence>
<dbReference type="PRINTS" id="PR00455">
    <property type="entry name" value="HTHTETR"/>
</dbReference>
<dbReference type="PANTHER" id="PTHR30055:SF234">
    <property type="entry name" value="HTH-TYPE TRANSCRIPTIONAL REGULATOR BETI"/>
    <property type="match status" value="1"/>
</dbReference>
<dbReference type="PROSITE" id="PS50977">
    <property type="entry name" value="HTH_TETR_2"/>
    <property type="match status" value="1"/>
</dbReference>